<dbReference type="Gene3D" id="3.20.20.450">
    <property type="entry name" value="EAL domain"/>
    <property type="match status" value="1"/>
</dbReference>
<feature type="domain" description="GGDEF" evidence="3">
    <location>
        <begin position="349"/>
        <end position="482"/>
    </location>
</feature>
<feature type="transmembrane region" description="Helical" evidence="1">
    <location>
        <begin position="279"/>
        <end position="300"/>
    </location>
</feature>
<dbReference type="EMBL" id="JACFXV010000053">
    <property type="protein sequence ID" value="MBA5777640.1"/>
    <property type="molecule type" value="Genomic_DNA"/>
</dbReference>
<feature type="domain" description="EAL" evidence="2">
    <location>
        <begin position="491"/>
        <end position="740"/>
    </location>
</feature>
<dbReference type="InterPro" id="IPR035919">
    <property type="entry name" value="EAL_sf"/>
</dbReference>
<dbReference type="RefSeq" id="WP_182165152.1">
    <property type="nucleotide sequence ID" value="NZ_JACFXV010000053.1"/>
</dbReference>
<dbReference type="InterPro" id="IPR001633">
    <property type="entry name" value="EAL_dom"/>
</dbReference>
<dbReference type="NCBIfam" id="TIGR00254">
    <property type="entry name" value="GGDEF"/>
    <property type="match status" value="1"/>
</dbReference>
<dbReference type="InterPro" id="IPR007892">
    <property type="entry name" value="CHASE4"/>
</dbReference>
<accession>A0A839AD04</accession>
<dbReference type="SMART" id="SM00052">
    <property type="entry name" value="EAL"/>
    <property type="match status" value="1"/>
</dbReference>
<dbReference type="Proteomes" id="UP000541109">
    <property type="component" value="Unassembled WGS sequence"/>
</dbReference>
<keyword evidence="5" id="KW-1185">Reference proteome</keyword>
<gene>
    <name evidence="4" type="ORF">H2509_10950</name>
</gene>
<dbReference type="SUPFAM" id="SSF141868">
    <property type="entry name" value="EAL domain-like"/>
    <property type="match status" value="1"/>
</dbReference>
<dbReference type="InterPro" id="IPR043128">
    <property type="entry name" value="Rev_trsase/Diguanyl_cyclase"/>
</dbReference>
<keyword evidence="1" id="KW-0472">Membrane</keyword>
<comment type="caution">
    <text evidence="4">The sequence shown here is derived from an EMBL/GenBank/DDBJ whole genome shotgun (WGS) entry which is preliminary data.</text>
</comment>
<dbReference type="PROSITE" id="PS50887">
    <property type="entry name" value="GGDEF"/>
    <property type="match status" value="1"/>
</dbReference>
<evidence type="ECO:0000256" key="1">
    <source>
        <dbReference type="SAM" id="Phobius"/>
    </source>
</evidence>
<dbReference type="Pfam" id="PF00990">
    <property type="entry name" value="GGDEF"/>
    <property type="match status" value="1"/>
</dbReference>
<dbReference type="InterPro" id="IPR000160">
    <property type="entry name" value="GGDEF_dom"/>
</dbReference>
<dbReference type="Pfam" id="PF00563">
    <property type="entry name" value="EAL"/>
    <property type="match status" value="1"/>
</dbReference>
<evidence type="ECO:0000259" key="3">
    <source>
        <dbReference type="PROSITE" id="PS50887"/>
    </source>
</evidence>
<evidence type="ECO:0000313" key="5">
    <source>
        <dbReference type="Proteomes" id="UP000541109"/>
    </source>
</evidence>
<organism evidence="4 5">
    <name type="scientific">Stappia albiluteola</name>
    <dbReference type="NCBI Taxonomy" id="2758565"/>
    <lineage>
        <taxon>Bacteria</taxon>
        <taxon>Pseudomonadati</taxon>
        <taxon>Pseudomonadota</taxon>
        <taxon>Alphaproteobacteria</taxon>
        <taxon>Hyphomicrobiales</taxon>
        <taxon>Stappiaceae</taxon>
        <taxon>Stappia</taxon>
    </lineage>
</organism>
<name>A0A839AD04_9HYPH</name>
<dbReference type="PANTHER" id="PTHR44757:SF10">
    <property type="entry name" value="MEMBRANE PROTEIN"/>
    <property type="match status" value="1"/>
</dbReference>
<dbReference type="CDD" id="cd01948">
    <property type="entry name" value="EAL"/>
    <property type="match status" value="1"/>
</dbReference>
<protein>
    <submittedName>
        <fullName evidence="4">Bifunctional diguanylate cyclase/phosphodiesterase</fullName>
    </submittedName>
</protein>
<dbReference type="PROSITE" id="PS50883">
    <property type="entry name" value="EAL"/>
    <property type="match status" value="1"/>
</dbReference>
<dbReference type="InterPro" id="IPR029787">
    <property type="entry name" value="Nucleotide_cyclase"/>
</dbReference>
<dbReference type="Pfam" id="PF05228">
    <property type="entry name" value="CHASE4"/>
    <property type="match status" value="1"/>
</dbReference>
<sequence length="753" mass="83185">MNSSGSQSSNKLANAILFPVVGIVLLAILVTGVLIFLTFRSADDSALRNESNLILGSLALQLDLLAKEQESAAVSDAAYFNTRTISPDPTWLHVNIGQRLHQNYGHDQTLIIGETRAPIYFSNQGRLTVNFQDQAFLDEIFPLIARTRARFINRFEKLQSGYFGFKIPNNGLAHSIHEVGYASVNGVPALVSVTAVSPELHEVVRRKHAPAVLVSVKMLTNDRLEMVSKMAGVQGLRLAAQKAGPSKDAQLGLKAPTSAMVGELTWNPRYPGMVILGRLTPLLMFLLLAVAVLTTAVLLYTRHNTQRLAESEARAKHAARHDGLTGLANRDFFANLFDDLLNSFDETEGMLGVLYIDLDHFKDINDTLGHAAGDDVIREAARRLKLLVPRDAHLARISGDEFALLVPDCGSREDLESLLKRVQNQFSAPIYASENHLYVSLSVGAAMAPDDGLSMGELLRKADIALYAAKSNGRGRWAFFDASMEEQVRARESLARELRQAIDRDQLSLVYQPQTSINGRKVLAVEALVRWNHPVRGPLSPGAFIPIAEETGLINDLGMWVLKRACEDAAKWPHLKLSVNVSPIQFRHPQFIERLSSILGMTRLNPHRLEVEVTESVFSNKDRTVLETLQKVHEMGVRVALDDFGAGYSSLSYLRQFPFDTLKIDRGFIAGLESSPHATAILGTIINLGEALGMSVVAEGIETEQQAAFLRLTKCDRLQGFYLSRPVPADEIRDVEHRLAQLDQLQSVSRRFG</sequence>
<dbReference type="SMART" id="SM00267">
    <property type="entry name" value="GGDEF"/>
    <property type="match status" value="1"/>
</dbReference>
<dbReference type="Gene3D" id="3.30.70.270">
    <property type="match status" value="1"/>
</dbReference>
<dbReference type="PANTHER" id="PTHR44757">
    <property type="entry name" value="DIGUANYLATE CYCLASE DGCP"/>
    <property type="match status" value="1"/>
</dbReference>
<dbReference type="SUPFAM" id="SSF55073">
    <property type="entry name" value="Nucleotide cyclase"/>
    <property type="match status" value="1"/>
</dbReference>
<feature type="transmembrane region" description="Helical" evidence="1">
    <location>
        <begin position="12"/>
        <end position="39"/>
    </location>
</feature>
<evidence type="ECO:0000259" key="2">
    <source>
        <dbReference type="PROSITE" id="PS50883"/>
    </source>
</evidence>
<proteinExistence type="predicted"/>
<reference evidence="4 5" key="1">
    <citation type="submission" date="2020-07" db="EMBL/GenBank/DDBJ databases">
        <title>Stappia sp., F7233, whole genome shotgun sequencing project.</title>
        <authorList>
            <person name="Jiang S."/>
            <person name="Liu Z.W."/>
            <person name="Du Z.J."/>
        </authorList>
    </citation>
    <scope>NUCLEOTIDE SEQUENCE [LARGE SCALE GENOMIC DNA]</scope>
    <source>
        <strain evidence="4 5">F7233</strain>
    </source>
</reference>
<keyword evidence="1" id="KW-0812">Transmembrane</keyword>
<dbReference type="AlphaFoldDB" id="A0A839AD04"/>
<dbReference type="InterPro" id="IPR052155">
    <property type="entry name" value="Biofilm_reg_signaling"/>
</dbReference>
<dbReference type="CDD" id="cd01949">
    <property type="entry name" value="GGDEF"/>
    <property type="match status" value="1"/>
</dbReference>
<evidence type="ECO:0000313" key="4">
    <source>
        <dbReference type="EMBL" id="MBA5777640.1"/>
    </source>
</evidence>
<keyword evidence="1" id="KW-1133">Transmembrane helix</keyword>